<protein>
    <recommendedName>
        <fullName evidence="3">Secreted protein</fullName>
    </recommendedName>
</protein>
<evidence type="ECO:0000313" key="2">
    <source>
        <dbReference type="Proteomes" id="UP000029267"/>
    </source>
</evidence>
<name>A0ABU6BBR7_9BACL</name>
<dbReference type="Proteomes" id="UP000029267">
    <property type="component" value="Unassembled WGS sequence"/>
</dbReference>
<accession>A0ABU6BBR7</accession>
<organism evidence="1 2">
    <name type="scientific">Geobacillus icigianus</name>
    <dbReference type="NCBI Taxonomy" id="1430331"/>
    <lineage>
        <taxon>Bacteria</taxon>
        <taxon>Bacillati</taxon>
        <taxon>Bacillota</taxon>
        <taxon>Bacilli</taxon>
        <taxon>Bacillales</taxon>
        <taxon>Anoxybacillaceae</taxon>
        <taxon>Geobacillus</taxon>
    </lineage>
</organism>
<sequence>MRAPSFSLAGAGWGIFTFSCGNIFKIREEILAIILRRRLYWKGANVHKSRFLDARTNTTLRVAMVKKRKQAYKQQNPPERLICAYIFL</sequence>
<dbReference type="PROSITE" id="PS51257">
    <property type="entry name" value="PROKAR_LIPOPROTEIN"/>
    <property type="match status" value="1"/>
</dbReference>
<reference evidence="1 2" key="1">
    <citation type="journal article" date="2014" name="Genome Announc.">
        <title>Draft Genome Sequence of Geobacillus icigianus Strain G1w1T Isolated from Hot Springs in the Valley of Geysers, Kamchatka (Russian Federation).</title>
        <authorList>
            <person name="Bryanskaya A.V."/>
            <person name="Rozanov A.S."/>
            <person name="Logacheva M.D."/>
            <person name="Kotenko A.V."/>
            <person name="Peltek S.E."/>
        </authorList>
    </citation>
    <scope>NUCLEOTIDE SEQUENCE [LARGE SCALE GENOMIC DNA]</scope>
    <source>
        <strain evidence="1 2">G1w1</strain>
    </source>
</reference>
<comment type="caution">
    <text evidence="1">The sequence shown here is derived from an EMBL/GenBank/DDBJ whole genome shotgun (WGS) entry which is preliminary data.</text>
</comment>
<keyword evidence="2" id="KW-1185">Reference proteome</keyword>
<proteinExistence type="predicted"/>
<evidence type="ECO:0008006" key="3">
    <source>
        <dbReference type="Google" id="ProtNLM"/>
    </source>
</evidence>
<gene>
    <name evidence="1" type="ORF">EP10_000199</name>
</gene>
<evidence type="ECO:0000313" key="1">
    <source>
        <dbReference type="EMBL" id="MEB3749360.1"/>
    </source>
</evidence>
<dbReference type="EMBL" id="JPYA02000001">
    <property type="protein sequence ID" value="MEB3749360.1"/>
    <property type="molecule type" value="Genomic_DNA"/>
</dbReference>